<name>A0A8G2CJ82_ACIRU</name>
<accession>A0A8G2CJ82</accession>
<dbReference type="EMBL" id="FTNE01000005">
    <property type="protein sequence ID" value="SIQ46541.1"/>
    <property type="molecule type" value="Genomic_DNA"/>
</dbReference>
<organism evidence="1 2">
    <name type="scientific">Acidiphilium rubrum</name>
    <dbReference type="NCBI Taxonomy" id="526"/>
    <lineage>
        <taxon>Bacteria</taxon>
        <taxon>Pseudomonadati</taxon>
        <taxon>Pseudomonadota</taxon>
        <taxon>Alphaproteobacteria</taxon>
        <taxon>Acetobacterales</taxon>
        <taxon>Acidocellaceae</taxon>
        <taxon>Acidiphilium</taxon>
    </lineage>
</organism>
<reference evidence="1 2" key="1">
    <citation type="submission" date="2017-01" db="EMBL/GenBank/DDBJ databases">
        <authorList>
            <person name="Varghese N."/>
            <person name="Submissions S."/>
        </authorList>
    </citation>
    <scope>NUCLEOTIDE SEQUENCE [LARGE SCALE GENOMIC DNA]</scope>
    <source>
        <strain evidence="1 2">ATCC 35905</strain>
    </source>
</reference>
<dbReference type="Proteomes" id="UP000186308">
    <property type="component" value="Unassembled WGS sequence"/>
</dbReference>
<keyword evidence="2" id="KW-1185">Reference proteome</keyword>
<evidence type="ECO:0000313" key="1">
    <source>
        <dbReference type="EMBL" id="SIQ46541.1"/>
    </source>
</evidence>
<dbReference type="RefSeq" id="WP_029313068.1">
    <property type="nucleotide sequence ID" value="NZ_FTNE01000005.1"/>
</dbReference>
<evidence type="ECO:0000313" key="2">
    <source>
        <dbReference type="Proteomes" id="UP000186308"/>
    </source>
</evidence>
<proteinExistence type="predicted"/>
<dbReference type="AlphaFoldDB" id="A0A8G2CJ82"/>
<gene>
    <name evidence="1" type="ORF">SAMN05421828_10529</name>
</gene>
<comment type="caution">
    <text evidence="1">The sequence shown here is derived from an EMBL/GenBank/DDBJ whole genome shotgun (WGS) entry which is preliminary data.</text>
</comment>
<protein>
    <submittedName>
        <fullName evidence="1">Uncharacterized protein</fullName>
    </submittedName>
</protein>
<sequence length="194" mass="20142">MTTEQLTELRPAGATVADIEAALARIVIERTAIAARLNSAHADRSRLATEGGTPKQRAAIDAAIADASFDWEQVDLLEAEAKAALGPAREAEADATAERAVIAAIEAEQRWATWLATKYPGLAAQIAAGIALDKAALAARAVALKSSPEAIARLPERALGFCGTRPIGIAGAVRLPATEPGTAPIAWGKSELIY</sequence>